<organism evidence="2 3">
    <name type="scientific">Phytohabitans aurantiacus</name>
    <dbReference type="NCBI Taxonomy" id="3016789"/>
    <lineage>
        <taxon>Bacteria</taxon>
        <taxon>Bacillati</taxon>
        <taxon>Actinomycetota</taxon>
        <taxon>Actinomycetes</taxon>
        <taxon>Micromonosporales</taxon>
        <taxon>Micromonosporaceae</taxon>
    </lineage>
</organism>
<keyword evidence="3" id="KW-1185">Reference proteome</keyword>
<dbReference type="Proteomes" id="UP001144280">
    <property type="component" value="Unassembled WGS sequence"/>
</dbReference>
<name>A0ABQ5R860_9ACTN</name>
<dbReference type="InterPro" id="IPR009839">
    <property type="entry name" value="SseB_N"/>
</dbReference>
<feature type="domain" description="SseB protein N-terminal" evidence="1">
    <location>
        <begin position="23"/>
        <end position="120"/>
    </location>
</feature>
<reference evidence="2" key="1">
    <citation type="submission" date="2022-12" db="EMBL/GenBank/DDBJ databases">
        <title>New Phytohabitans aurantiacus sp. RD004123 nov., an actinomycete isolated from soil.</title>
        <authorList>
            <person name="Triningsih D.W."/>
            <person name="Harunari E."/>
            <person name="Igarashi Y."/>
        </authorList>
    </citation>
    <scope>NUCLEOTIDE SEQUENCE</scope>
    <source>
        <strain evidence="2">RD004123</strain>
    </source>
</reference>
<dbReference type="Pfam" id="PF07179">
    <property type="entry name" value="SseB"/>
    <property type="match status" value="2"/>
</dbReference>
<protein>
    <recommendedName>
        <fullName evidence="1">SseB protein N-terminal domain-containing protein</fullName>
    </recommendedName>
</protein>
<comment type="caution">
    <text evidence="2">The sequence shown here is derived from an EMBL/GenBank/DDBJ whole genome shotgun (WGS) entry which is preliminary data.</text>
</comment>
<evidence type="ECO:0000259" key="1">
    <source>
        <dbReference type="Pfam" id="PF07179"/>
    </source>
</evidence>
<dbReference type="EMBL" id="BSDI01000069">
    <property type="protein sequence ID" value="GLI02786.1"/>
    <property type="molecule type" value="Genomic_DNA"/>
</dbReference>
<proteinExistence type="predicted"/>
<gene>
    <name evidence="2" type="ORF">Pa4123_80640</name>
</gene>
<evidence type="ECO:0000313" key="2">
    <source>
        <dbReference type="EMBL" id="GLI02786.1"/>
    </source>
</evidence>
<accession>A0ABQ5R860</accession>
<evidence type="ECO:0000313" key="3">
    <source>
        <dbReference type="Proteomes" id="UP001144280"/>
    </source>
</evidence>
<sequence>MEATVTPWEPVNDVERDLVVATGAGDLQRVMSILASAQLYLPGYRPSASDERQRIVTKERDGVPYVLVFTSPEALHRVIPADGWHPVTLAELVRRTPDGWGVAVDPVTPVGVVIPPDDLKALLPQPAGMAGFVPANDTERLIREALTELAGDVLLDVLVTARVIVPTQALEIDGVPVVAVFTSPDRYDDFLDGLPSPVPTVSMDLVAVLRQWPDEEHRLAVNPGSPIAIVLGGDRVPGLLAHAVELAQRRRPARPPLVVAAFEEEHEPDLPVSDNIADLLRGGG</sequence>
<feature type="domain" description="SseB protein N-terminal" evidence="1">
    <location>
        <begin position="144"/>
        <end position="236"/>
    </location>
</feature>